<accession>A0A4R4DZZ9</accession>
<dbReference type="SUPFAM" id="SSF51395">
    <property type="entry name" value="FMN-linked oxidoreductases"/>
    <property type="match status" value="1"/>
</dbReference>
<evidence type="ECO:0000256" key="9">
    <source>
        <dbReference type="ARBA" id="ARBA00066888"/>
    </source>
</evidence>
<keyword evidence="7 10" id="KW-1208">Phospholipid metabolism</keyword>
<dbReference type="PANTHER" id="PTHR40029:SF2">
    <property type="entry name" value="HEPTAPRENYLGLYCERYL PHOSPHATE SYNTHASE"/>
    <property type="match status" value="1"/>
</dbReference>
<evidence type="ECO:0000256" key="8">
    <source>
        <dbReference type="ARBA" id="ARBA00048318"/>
    </source>
</evidence>
<comment type="caution">
    <text evidence="10">Lacks conserved residue(s) required for the propagation of feature annotation.</text>
</comment>
<dbReference type="Pfam" id="PF01884">
    <property type="entry name" value="PcrB"/>
    <property type="match status" value="1"/>
</dbReference>
<reference evidence="11 12" key="1">
    <citation type="submission" date="2019-03" db="EMBL/GenBank/DDBJ databases">
        <authorList>
            <person name="Kim M.K.M."/>
        </authorList>
    </citation>
    <scope>NUCLEOTIDE SEQUENCE [LARGE SCALE GENOMIC DNA]</scope>
    <source>
        <strain evidence="11 12">18JY21-1</strain>
    </source>
</reference>
<keyword evidence="1 10" id="KW-0444">Lipid biosynthesis</keyword>
<evidence type="ECO:0000256" key="3">
    <source>
        <dbReference type="ARBA" id="ARBA00022723"/>
    </source>
</evidence>
<organism evidence="11 12">
    <name type="scientific">Paenibacillus albiflavus</name>
    <dbReference type="NCBI Taxonomy" id="2545760"/>
    <lineage>
        <taxon>Bacteria</taxon>
        <taxon>Bacillati</taxon>
        <taxon>Bacillota</taxon>
        <taxon>Bacilli</taxon>
        <taxon>Bacillales</taxon>
        <taxon>Paenibacillaceae</taxon>
        <taxon>Paenibacillus</taxon>
    </lineage>
</organism>
<dbReference type="GO" id="GO:0120536">
    <property type="term" value="F:heptaprenylglyceryl phosphate synthase activity"/>
    <property type="evidence" value="ECO:0007669"/>
    <property type="project" value="RHEA"/>
</dbReference>
<comment type="cofactor">
    <cofactor evidence="10">
        <name>Mg(2+)</name>
        <dbReference type="ChEBI" id="CHEBI:18420"/>
    </cofactor>
</comment>
<dbReference type="AlphaFoldDB" id="A0A4R4DZZ9"/>
<keyword evidence="4 10" id="KW-0460">Magnesium</keyword>
<name>A0A4R4DZZ9_9BACL</name>
<dbReference type="EC" id="2.5.1.n9" evidence="9 10"/>
<dbReference type="InterPro" id="IPR039074">
    <property type="entry name" value="GGGP/HepGP_synthase_I"/>
</dbReference>
<evidence type="ECO:0000256" key="6">
    <source>
        <dbReference type="ARBA" id="ARBA00023209"/>
    </source>
</evidence>
<protein>
    <recommendedName>
        <fullName evidence="9 10">Heptaprenylglyceryl phosphate synthase</fullName>
        <shortName evidence="10">HepGP synthase</shortName>
        <ecNumber evidence="9 10">2.5.1.n9</ecNumber>
    </recommendedName>
    <alternativeName>
        <fullName evidence="10">Glycerol-1-phosphate heptaprenyltransferase</fullName>
    </alternativeName>
</protein>
<evidence type="ECO:0000256" key="10">
    <source>
        <dbReference type="HAMAP-Rule" id="MF_00112"/>
    </source>
</evidence>
<sequence length="235" mass="26293">MIVDITSWKHVFKLDPDKTLSDEHLERICTSGTHGIIVGGSTGVTYDNTVDLLARIRQFEVPCVLEVSHRDAIVPGFDLYLIPVVLNSKDPKWIVGQHAEVLKEYGAIMDWEEVLAEGYVILNPDSDAARLTNAETTVDVQDVEAYARIAEHLFHMPIFYIEYSGTFGDMELVRQMRRTLRNTQLFYGGGIDNQEKAQAAAAAADTIVVGNIVYDDLDAALQTLYVVGLERKQYV</sequence>
<dbReference type="HAMAP" id="MF_00112">
    <property type="entry name" value="GGGP_HepGP_synthase"/>
    <property type="match status" value="1"/>
</dbReference>
<dbReference type="NCBIfam" id="NF003197">
    <property type="entry name" value="PRK04169.1-1"/>
    <property type="match status" value="1"/>
</dbReference>
<dbReference type="PANTHER" id="PTHR40029">
    <property type="match status" value="1"/>
</dbReference>
<comment type="function">
    <text evidence="10">Prenyltransferase that catalyzes in vivo the transfer of the heptaprenyl moiety of heptaprenyl pyrophosphate (HepPP; 35 carbon atoms) to the C3 hydroxyl of sn-glycerol-1-phosphate (G1P), producing heptaprenylglyceryl phosphate (HepGP). This reaction is an ether-bond-formation step in the biosynthesis of archaea-type G1P-based membrane lipids found in Bacillales.</text>
</comment>
<evidence type="ECO:0000313" key="11">
    <source>
        <dbReference type="EMBL" id="TCZ70223.1"/>
    </source>
</evidence>
<evidence type="ECO:0000256" key="1">
    <source>
        <dbReference type="ARBA" id="ARBA00022516"/>
    </source>
</evidence>
<comment type="similarity">
    <text evidence="10">Belongs to the GGGP/HepGP synthase family. Group I subfamily.</text>
</comment>
<evidence type="ECO:0000256" key="2">
    <source>
        <dbReference type="ARBA" id="ARBA00022679"/>
    </source>
</evidence>
<evidence type="ECO:0000256" key="5">
    <source>
        <dbReference type="ARBA" id="ARBA00023098"/>
    </source>
</evidence>
<dbReference type="Proteomes" id="UP000295418">
    <property type="component" value="Unassembled WGS sequence"/>
</dbReference>
<dbReference type="RefSeq" id="WP_132420477.1">
    <property type="nucleotide sequence ID" value="NZ_SKFG01000045.1"/>
</dbReference>
<comment type="subunit">
    <text evidence="10">Homodimer.</text>
</comment>
<proteinExistence type="inferred from homology"/>
<evidence type="ECO:0000256" key="4">
    <source>
        <dbReference type="ARBA" id="ARBA00022842"/>
    </source>
</evidence>
<gene>
    <name evidence="10" type="primary">pcrB</name>
    <name evidence="11" type="ORF">E0485_23435</name>
</gene>
<feature type="binding site" evidence="10">
    <location>
        <begin position="160"/>
        <end position="165"/>
    </location>
    <ligand>
        <name>sn-glycerol 1-phosphate</name>
        <dbReference type="ChEBI" id="CHEBI:57685"/>
    </ligand>
</feature>
<feature type="binding site" evidence="10">
    <location>
        <position position="41"/>
    </location>
    <ligand>
        <name>Mg(2+)</name>
        <dbReference type="ChEBI" id="CHEBI:18420"/>
    </ligand>
</feature>
<dbReference type="NCBIfam" id="TIGR01768">
    <property type="entry name" value="GGGP-family"/>
    <property type="match status" value="1"/>
</dbReference>
<dbReference type="GO" id="GO:0000287">
    <property type="term" value="F:magnesium ion binding"/>
    <property type="evidence" value="ECO:0007669"/>
    <property type="project" value="UniProtKB-UniRule"/>
</dbReference>
<evidence type="ECO:0000256" key="7">
    <source>
        <dbReference type="ARBA" id="ARBA00023264"/>
    </source>
</evidence>
<dbReference type="Gene3D" id="3.20.20.390">
    <property type="entry name" value="FMN-linked oxidoreductases"/>
    <property type="match status" value="1"/>
</dbReference>
<dbReference type="FunFam" id="3.20.20.390:FF:000001">
    <property type="entry name" value="Heptaprenylglyceryl phosphate synthase"/>
    <property type="match status" value="1"/>
</dbReference>
<keyword evidence="6 10" id="KW-0594">Phospholipid biosynthesis</keyword>
<comment type="catalytic activity">
    <reaction evidence="8 10">
        <text>sn-glycerol 1-phosphate + all-trans-heptaprenyl diphosphate = 3-heptaprenyl-sn-glycero-1-phosphate + diphosphate</text>
        <dbReference type="Rhea" id="RHEA:33495"/>
        <dbReference type="ChEBI" id="CHEBI:33019"/>
        <dbReference type="ChEBI" id="CHEBI:57685"/>
        <dbReference type="ChEBI" id="CHEBI:58206"/>
        <dbReference type="ChEBI" id="CHEBI:64781"/>
        <dbReference type="EC" id="2.5.1.n9"/>
    </reaction>
</comment>
<dbReference type="InterPro" id="IPR008205">
    <property type="entry name" value="GGGP_HepGP_synthase"/>
</dbReference>
<comment type="pathway">
    <text evidence="10">Membrane lipid metabolism; glycerophospholipid metabolism.</text>
</comment>
<feature type="binding site" evidence="10">
    <location>
        <position position="13"/>
    </location>
    <ligand>
        <name>sn-glycerol 1-phosphate</name>
        <dbReference type="ChEBI" id="CHEBI:57685"/>
    </ligand>
</feature>
<comment type="caution">
    <text evidence="11">The sequence shown here is derived from an EMBL/GenBank/DDBJ whole genome shotgun (WGS) entry which is preliminary data.</text>
</comment>
<keyword evidence="3 10" id="KW-0479">Metal-binding</keyword>
<feature type="binding site" evidence="10">
    <location>
        <position position="190"/>
    </location>
    <ligand>
        <name>sn-glycerol 1-phosphate</name>
        <dbReference type="ChEBI" id="CHEBI:57685"/>
    </ligand>
</feature>
<keyword evidence="12" id="KW-1185">Reference proteome</keyword>
<dbReference type="GO" id="GO:0046474">
    <property type="term" value="P:glycerophospholipid biosynthetic process"/>
    <property type="evidence" value="ECO:0007669"/>
    <property type="project" value="UniProtKB-UniRule"/>
</dbReference>
<keyword evidence="5 10" id="KW-0443">Lipid metabolism</keyword>
<keyword evidence="2 10" id="KW-0808">Transferase</keyword>
<dbReference type="UniPathway" id="UPA00940"/>
<feature type="binding site" evidence="10">
    <location>
        <position position="15"/>
    </location>
    <ligand>
        <name>Mg(2+)</name>
        <dbReference type="ChEBI" id="CHEBI:18420"/>
    </ligand>
</feature>
<dbReference type="OrthoDB" id="2381757at2"/>
<dbReference type="CDD" id="cd02812">
    <property type="entry name" value="PcrB_like"/>
    <property type="match status" value="1"/>
</dbReference>
<dbReference type="EMBL" id="SKFG01000045">
    <property type="protein sequence ID" value="TCZ70223.1"/>
    <property type="molecule type" value="Genomic_DNA"/>
</dbReference>
<feature type="binding site" evidence="10">
    <location>
        <begin position="210"/>
        <end position="211"/>
    </location>
    <ligand>
        <name>sn-glycerol 1-phosphate</name>
        <dbReference type="ChEBI" id="CHEBI:57685"/>
    </ligand>
</feature>
<dbReference type="InterPro" id="IPR038597">
    <property type="entry name" value="GGGP/HepGP_synthase_sf"/>
</dbReference>
<evidence type="ECO:0000313" key="12">
    <source>
        <dbReference type="Proteomes" id="UP000295418"/>
    </source>
</evidence>
<dbReference type="NCBIfam" id="NF003199">
    <property type="entry name" value="PRK04169.1-3"/>
    <property type="match status" value="1"/>
</dbReference>